<evidence type="ECO:0000259" key="12">
    <source>
        <dbReference type="Pfam" id="PF14703"/>
    </source>
</evidence>
<dbReference type="OrthoDB" id="2150324at2759"/>
<name>A0A4Y7T8A4_COPMI</name>
<dbReference type="Proteomes" id="UP000298030">
    <property type="component" value="Unassembled WGS sequence"/>
</dbReference>
<feature type="domain" description="CSC1/OSCA1-like N-terminal transmembrane" evidence="11">
    <location>
        <begin position="24"/>
        <end position="176"/>
    </location>
</feature>
<evidence type="ECO:0000256" key="1">
    <source>
        <dbReference type="ARBA" id="ARBA00004141"/>
    </source>
</evidence>
<feature type="domain" description="CSC1/OSCA1-like 7TM region" evidence="10">
    <location>
        <begin position="375"/>
        <end position="656"/>
    </location>
</feature>
<feature type="transmembrane region" description="Helical" evidence="9">
    <location>
        <begin position="536"/>
        <end position="554"/>
    </location>
</feature>
<feature type="compositionally biased region" description="Low complexity" evidence="8">
    <location>
        <begin position="1109"/>
        <end position="1119"/>
    </location>
</feature>
<evidence type="ECO:0000256" key="2">
    <source>
        <dbReference type="ARBA" id="ARBA00007779"/>
    </source>
</evidence>
<sequence>MSTIGDTAGQIFNDNSRTLAPAAVGSQVALMSVISIVTILLFNVLRPKNKIIYEPKVKYHEGSKPPPRIASHLFGWVPPLANTKEPELLEKIGLDAVAFLRFNRLLRWLFSGVVLFTCGILIPINVVSNLNNKSLKKSQRDALSMLTIRDVKGDFLYAHVVVTYVITLFVIGTVYYHWRAMIRLRHTWFRSPEYHQSFYARTLQVLHVPKKAQSDAGLKSIFDTLGMPYPTTSVHIGRKVGRLPELIDYHNQTVREFEQVLVRYMKNGKLRAKRPTIRIGGWMGCGGRKFDAIDHYTAKLKKTELAIEDYRQQIDRRKAENYGFASLAAVAYAHIVAHKLEGKHPKGTDISLAPNPKDIVWANMDKTPGELARKKTVGIVWLCFVCFFNTIPLFVISILANLDGIRQWVPFLDKWADDSPTSFSVVSGVLPATISGIFGYFLPVFMRWLTKFMGALTYSRLDRAVVARYFAFLIISQLIIFTLIGVLFNCVKEIVEQIGHNSFQEIIANLNTLPERIHRTYINQASYWLTYFPLRGFLVIFDLAQIINLVWISFKTHVLGRTPRDIREWTQPPEFPYAVYYSNLLFMAAVGLVFAPLAPLVAVAACVVFWLGSFVYKYQLMFVYISRVESGGRLWNVVINRLLFCVALMQTLMVLTIGLQKGFRTFIWVSAVPPVFLVIAFKIYINRVFVPAFRYFIPTEEEIRLAKIHSERSDHKNNKLERRFGHPALHAELFTPMLHAKDMPLLSQIYTGKIKNDKAKLNEYGGQQMQTQILPGGIRIAAINQNELEYDPALYQRDRGELDWDQRSIASTNVLDNASIMTGKPMGYDDYLAKGPGHRPAEIELGPMDSMTEHLLSTRAMGFHDQGLASANSLVSPDSLYQYPNPSASTRDLYRPQERSWSPSPAYQSTEMLPNSAAPLVSAGSAYEHSIDSHSTHQYPPQHQRQPSNNALAGYQNRNQSPSPYGNAPSPQQYQQPQHARQMSGNMLASGRLSPGPNQALSRSPSPAGPPYGYGRTSPGPNQAYGGRTSPGPNQAYNGRTSPGSNQAYNGRMSPGPGQAYAPSPSPQHGRQQSGNMLAGGPPSAYNHQAAQQQHARQVSGNMLGGYPQQQQHQHARQASGNMLAQRPMINTQVPPQQHARSPSGNLIAPHPQQRGPSPVSPGGYYGAPSLGTPSPGRPGYGRPS</sequence>
<feature type="compositionally biased region" description="Low complexity" evidence="8">
    <location>
        <begin position="1002"/>
        <end position="1016"/>
    </location>
</feature>
<feature type="transmembrane region" description="Helical" evidence="9">
    <location>
        <begin position="108"/>
        <end position="127"/>
    </location>
</feature>
<feature type="compositionally biased region" description="Low complexity" evidence="8">
    <location>
        <begin position="1156"/>
        <end position="1175"/>
    </location>
</feature>
<feature type="compositionally biased region" description="Polar residues" evidence="8">
    <location>
        <begin position="899"/>
        <end position="911"/>
    </location>
</feature>
<feature type="transmembrane region" description="Helical" evidence="9">
    <location>
        <begin position="466"/>
        <end position="488"/>
    </location>
</feature>
<comment type="caution">
    <text evidence="13">The sequence shown here is derived from an EMBL/GenBank/DDBJ whole genome shotgun (WGS) entry which is preliminary data.</text>
</comment>
<proteinExistence type="inferred from homology"/>
<dbReference type="PANTHER" id="PTHR13018:SF149">
    <property type="entry name" value="DOMAIN PROTEIN, PUTATIVE (AFU_ORTHOLOGUE AFUA_3G11660)-RELATED"/>
    <property type="match status" value="1"/>
</dbReference>
<dbReference type="InterPro" id="IPR003864">
    <property type="entry name" value="CSC1/OSCA1-like_7TM"/>
</dbReference>
<evidence type="ECO:0000256" key="9">
    <source>
        <dbReference type="SAM" id="Phobius"/>
    </source>
</evidence>
<feature type="compositionally biased region" description="Polar residues" evidence="8">
    <location>
        <begin position="1067"/>
        <end position="1076"/>
    </location>
</feature>
<dbReference type="Pfam" id="PF14703">
    <property type="entry name" value="PHM7_cyt"/>
    <property type="match status" value="1"/>
</dbReference>
<keyword evidence="7" id="KW-0175">Coiled coil</keyword>
<keyword evidence="3" id="KW-0813">Transport</keyword>
<feature type="compositionally biased region" description="Polar residues" evidence="8">
    <location>
        <begin position="1031"/>
        <end position="1049"/>
    </location>
</feature>
<dbReference type="EMBL" id="QPFP01000023">
    <property type="protein sequence ID" value="TEB30330.1"/>
    <property type="molecule type" value="Genomic_DNA"/>
</dbReference>
<reference evidence="13 14" key="1">
    <citation type="journal article" date="2019" name="Nat. Ecol. Evol.">
        <title>Megaphylogeny resolves global patterns of mushroom evolution.</title>
        <authorList>
            <person name="Varga T."/>
            <person name="Krizsan K."/>
            <person name="Foldi C."/>
            <person name="Dima B."/>
            <person name="Sanchez-Garcia M."/>
            <person name="Sanchez-Ramirez S."/>
            <person name="Szollosi G.J."/>
            <person name="Szarkandi J.G."/>
            <person name="Papp V."/>
            <person name="Albert L."/>
            <person name="Andreopoulos W."/>
            <person name="Angelini C."/>
            <person name="Antonin V."/>
            <person name="Barry K.W."/>
            <person name="Bougher N.L."/>
            <person name="Buchanan P."/>
            <person name="Buyck B."/>
            <person name="Bense V."/>
            <person name="Catcheside P."/>
            <person name="Chovatia M."/>
            <person name="Cooper J."/>
            <person name="Damon W."/>
            <person name="Desjardin D."/>
            <person name="Finy P."/>
            <person name="Geml J."/>
            <person name="Haridas S."/>
            <person name="Hughes K."/>
            <person name="Justo A."/>
            <person name="Karasinski D."/>
            <person name="Kautmanova I."/>
            <person name="Kiss B."/>
            <person name="Kocsube S."/>
            <person name="Kotiranta H."/>
            <person name="LaButti K.M."/>
            <person name="Lechner B.E."/>
            <person name="Liimatainen K."/>
            <person name="Lipzen A."/>
            <person name="Lukacs Z."/>
            <person name="Mihaltcheva S."/>
            <person name="Morgado L.N."/>
            <person name="Niskanen T."/>
            <person name="Noordeloos M.E."/>
            <person name="Ohm R.A."/>
            <person name="Ortiz-Santana B."/>
            <person name="Ovrebo C."/>
            <person name="Racz N."/>
            <person name="Riley R."/>
            <person name="Savchenko A."/>
            <person name="Shiryaev A."/>
            <person name="Soop K."/>
            <person name="Spirin V."/>
            <person name="Szebenyi C."/>
            <person name="Tomsovsky M."/>
            <person name="Tulloss R.E."/>
            <person name="Uehling J."/>
            <person name="Grigoriev I.V."/>
            <person name="Vagvolgyi C."/>
            <person name="Papp T."/>
            <person name="Martin F.M."/>
            <person name="Miettinen O."/>
            <person name="Hibbett D.S."/>
            <person name="Nagy L.G."/>
        </authorList>
    </citation>
    <scope>NUCLEOTIDE SEQUENCE [LARGE SCALE GENOMIC DNA]</scope>
    <source>
        <strain evidence="13 14">FP101781</strain>
    </source>
</reference>
<dbReference type="InterPro" id="IPR045122">
    <property type="entry name" value="Csc1-like"/>
</dbReference>
<feature type="transmembrane region" description="Helical" evidence="9">
    <location>
        <begin position="638"/>
        <end position="659"/>
    </location>
</feature>
<organism evidence="13 14">
    <name type="scientific">Coprinellus micaceus</name>
    <name type="common">Glistening ink-cap mushroom</name>
    <name type="synonym">Coprinus micaceus</name>
    <dbReference type="NCBI Taxonomy" id="71717"/>
    <lineage>
        <taxon>Eukaryota</taxon>
        <taxon>Fungi</taxon>
        <taxon>Dikarya</taxon>
        <taxon>Basidiomycota</taxon>
        <taxon>Agaricomycotina</taxon>
        <taxon>Agaricomycetes</taxon>
        <taxon>Agaricomycetidae</taxon>
        <taxon>Agaricales</taxon>
        <taxon>Agaricineae</taxon>
        <taxon>Psathyrellaceae</taxon>
        <taxon>Coprinellus</taxon>
    </lineage>
</organism>
<feature type="transmembrane region" description="Helical" evidence="9">
    <location>
        <begin position="379"/>
        <end position="402"/>
    </location>
</feature>
<evidence type="ECO:0000256" key="5">
    <source>
        <dbReference type="ARBA" id="ARBA00022989"/>
    </source>
</evidence>
<dbReference type="STRING" id="71717.A0A4Y7T8A4"/>
<dbReference type="InterPro" id="IPR032880">
    <property type="entry name" value="CSC1/OSCA1-like_N"/>
</dbReference>
<dbReference type="AlphaFoldDB" id="A0A4Y7T8A4"/>
<dbReference type="InterPro" id="IPR027815">
    <property type="entry name" value="CSC1/OSCA1-like_cyt"/>
</dbReference>
<dbReference type="GO" id="GO:0005227">
    <property type="term" value="F:calcium-activated cation channel activity"/>
    <property type="evidence" value="ECO:0007669"/>
    <property type="project" value="InterPro"/>
</dbReference>
<feature type="compositionally biased region" description="Polar residues" evidence="8">
    <location>
        <begin position="936"/>
        <end position="964"/>
    </location>
</feature>
<keyword evidence="4 9" id="KW-0812">Transmembrane</keyword>
<evidence type="ECO:0000259" key="11">
    <source>
        <dbReference type="Pfam" id="PF13967"/>
    </source>
</evidence>
<feature type="coiled-coil region" evidence="7">
    <location>
        <begin position="293"/>
        <end position="320"/>
    </location>
</feature>
<keyword evidence="5 9" id="KW-1133">Transmembrane helix</keyword>
<accession>A0A4Y7T8A4</accession>
<evidence type="ECO:0000256" key="3">
    <source>
        <dbReference type="ARBA" id="ARBA00022448"/>
    </source>
</evidence>
<evidence type="ECO:0000256" key="8">
    <source>
        <dbReference type="SAM" id="MobiDB-lite"/>
    </source>
</evidence>
<dbReference type="Pfam" id="PF02714">
    <property type="entry name" value="RSN1_7TM"/>
    <property type="match status" value="1"/>
</dbReference>
<feature type="domain" description="CSC1/OSCA1-like cytosolic" evidence="12">
    <location>
        <begin position="200"/>
        <end position="363"/>
    </location>
</feature>
<evidence type="ECO:0000256" key="6">
    <source>
        <dbReference type="ARBA" id="ARBA00023136"/>
    </source>
</evidence>
<evidence type="ECO:0000313" key="14">
    <source>
        <dbReference type="Proteomes" id="UP000298030"/>
    </source>
</evidence>
<evidence type="ECO:0000256" key="7">
    <source>
        <dbReference type="SAM" id="Coils"/>
    </source>
</evidence>
<feature type="transmembrane region" description="Helical" evidence="9">
    <location>
        <begin position="600"/>
        <end position="618"/>
    </location>
</feature>
<dbReference type="GO" id="GO:0005886">
    <property type="term" value="C:plasma membrane"/>
    <property type="evidence" value="ECO:0007669"/>
    <property type="project" value="TreeGrafter"/>
</dbReference>
<gene>
    <name evidence="13" type="ORF">FA13DRAFT_1733635</name>
</gene>
<comment type="subcellular location">
    <subcellularLocation>
        <location evidence="1">Membrane</location>
        <topology evidence="1">Multi-pass membrane protein</topology>
    </subcellularLocation>
</comment>
<feature type="region of interest" description="Disordered" evidence="8">
    <location>
        <begin position="928"/>
        <end position="1185"/>
    </location>
</feature>
<feature type="region of interest" description="Disordered" evidence="8">
    <location>
        <begin position="876"/>
        <end position="911"/>
    </location>
</feature>
<dbReference type="PANTHER" id="PTHR13018">
    <property type="entry name" value="PROBABLE MEMBRANE PROTEIN DUF221-RELATED"/>
    <property type="match status" value="1"/>
</dbReference>
<feature type="transmembrane region" description="Helical" evidence="9">
    <location>
        <begin position="155"/>
        <end position="176"/>
    </location>
</feature>
<dbReference type="Pfam" id="PF13967">
    <property type="entry name" value="RSN1_TM"/>
    <property type="match status" value="1"/>
</dbReference>
<comment type="similarity">
    <text evidence="2">Belongs to the CSC1 (TC 1.A.17) family.</text>
</comment>
<feature type="transmembrane region" description="Helical" evidence="9">
    <location>
        <begin position="422"/>
        <end position="445"/>
    </location>
</feature>
<keyword evidence="14" id="KW-1185">Reference proteome</keyword>
<feature type="transmembrane region" description="Helical" evidence="9">
    <location>
        <begin position="24"/>
        <end position="45"/>
    </location>
</feature>
<feature type="compositionally biased region" description="Low complexity" evidence="8">
    <location>
        <begin position="1088"/>
        <end position="1098"/>
    </location>
</feature>
<protein>
    <submittedName>
        <fullName evidence="13">DUF221-domain-containing protein</fullName>
    </submittedName>
</protein>
<evidence type="ECO:0000256" key="4">
    <source>
        <dbReference type="ARBA" id="ARBA00022692"/>
    </source>
</evidence>
<keyword evidence="6 9" id="KW-0472">Membrane</keyword>
<feature type="transmembrane region" description="Helical" evidence="9">
    <location>
        <begin position="665"/>
        <end position="685"/>
    </location>
</feature>
<feature type="compositionally biased region" description="Low complexity" evidence="8">
    <location>
        <begin position="969"/>
        <end position="978"/>
    </location>
</feature>
<feature type="compositionally biased region" description="Polar residues" evidence="8">
    <location>
        <begin position="1129"/>
        <end position="1145"/>
    </location>
</feature>
<evidence type="ECO:0000259" key="10">
    <source>
        <dbReference type="Pfam" id="PF02714"/>
    </source>
</evidence>
<evidence type="ECO:0000313" key="13">
    <source>
        <dbReference type="EMBL" id="TEB30330.1"/>
    </source>
</evidence>